<name>A0A4S4LDK5_9AGAM</name>
<dbReference type="InterPro" id="IPR036390">
    <property type="entry name" value="WH_DNA-bd_sf"/>
</dbReference>
<dbReference type="Gene3D" id="1.10.10.10">
    <property type="entry name" value="Winged helix-like DNA-binding domain superfamily/Winged helix DNA-binding domain"/>
    <property type="match status" value="1"/>
</dbReference>
<feature type="compositionally biased region" description="Polar residues" evidence="3">
    <location>
        <begin position="563"/>
        <end position="574"/>
    </location>
</feature>
<evidence type="ECO:0000256" key="1">
    <source>
        <dbReference type="ARBA" id="ARBA00023125"/>
    </source>
</evidence>
<evidence type="ECO:0000313" key="6">
    <source>
        <dbReference type="Proteomes" id="UP000308199"/>
    </source>
</evidence>
<dbReference type="SMART" id="SM00339">
    <property type="entry name" value="FH"/>
    <property type="match status" value="1"/>
</dbReference>
<dbReference type="PANTHER" id="PTHR11829:SF343">
    <property type="entry name" value="FORK-HEAD DOMAIN-CONTAINING PROTEIN"/>
    <property type="match status" value="1"/>
</dbReference>
<dbReference type="Pfam" id="PF00250">
    <property type="entry name" value="Forkhead"/>
    <property type="match status" value="1"/>
</dbReference>
<feature type="domain" description="Fork-head" evidence="4">
    <location>
        <begin position="214"/>
        <end position="308"/>
    </location>
</feature>
<protein>
    <recommendedName>
        <fullName evidence="4">Fork-head domain-containing protein</fullName>
    </recommendedName>
</protein>
<feature type="compositionally biased region" description="Polar residues" evidence="3">
    <location>
        <begin position="1"/>
        <end position="14"/>
    </location>
</feature>
<keyword evidence="6" id="KW-1185">Reference proteome</keyword>
<dbReference type="GO" id="GO:0000978">
    <property type="term" value="F:RNA polymerase II cis-regulatory region sequence-specific DNA binding"/>
    <property type="evidence" value="ECO:0007669"/>
    <property type="project" value="TreeGrafter"/>
</dbReference>
<keyword evidence="2" id="KW-0539">Nucleus</keyword>
<dbReference type="EMBL" id="SGPK01000073">
    <property type="protein sequence ID" value="THH09148.1"/>
    <property type="molecule type" value="Genomic_DNA"/>
</dbReference>
<evidence type="ECO:0000313" key="5">
    <source>
        <dbReference type="EMBL" id="THH09148.1"/>
    </source>
</evidence>
<feature type="compositionally biased region" description="Polar residues" evidence="3">
    <location>
        <begin position="633"/>
        <end position="652"/>
    </location>
</feature>
<dbReference type="InterPro" id="IPR001766">
    <property type="entry name" value="Fork_head_dom"/>
</dbReference>
<feature type="region of interest" description="Disordered" evidence="3">
    <location>
        <begin position="381"/>
        <end position="408"/>
    </location>
</feature>
<feature type="compositionally biased region" description="Basic and acidic residues" evidence="3">
    <location>
        <begin position="547"/>
        <end position="562"/>
    </location>
</feature>
<dbReference type="InterPro" id="IPR036388">
    <property type="entry name" value="WH-like_DNA-bd_sf"/>
</dbReference>
<dbReference type="CDD" id="cd00059">
    <property type="entry name" value="FH_FOX"/>
    <property type="match status" value="1"/>
</dbReference>
<dbReference type="SUPFAM" id="SSF46785">
    <property type="entry name" value="Winged helix' DNA-binding domain"/>
    <property type="match status" value="1"/>
</dbReference>
<feature type="compositionally biased region" description="Basic residues" evidence="3">
    <location>
        <begin position="303"/>
        <end position="315"/>
    </location>
</feature>
<dbReference type="InterPro" id="IPR050211">
    <property type="entry name" value="FOX_domain-containing"/>
</dbReference>
<dbReference type="OrthoDB" id="5954824at2759"/>
<dbReference type="AlphaFoldDB" id="A0A4S4LDK5"/>
<feature type="compositionally biased region" description="Low complexity" evidence="3">
    <location>
        <begin position="503"/>
        <end position="518"/>
    </location>
</feature>
<comment type="subcellular location">
    <subcellularLocation>
        <location evidence="2">Nucleus</location>
    </subcellularLocation>
</comment>
<organism evidence="5 6">
    <name type="scientific">Phellinidium pouzarii</name>
    <dbReference type="NCBI Taxonomy" id="167371"/>
    <lineage>
        <taxon>Eukaryota</taxon>
        <taxon>Fungi</taxon>
        <taxon>Dikarya</taxon>
        <taxon>Basidiomycota</taxon>
        <taxon>Agaricomycotina</taxon>
        <taxon>Agaricomycetes</taxon>
        <taxon>Hymenochaetales</taxon>
        <taxon>Hymenochaetaceae</taxon>
        <taxon>Phellinidium</taxon>
    </lineage>
</organism>
<dbReference type="GO" id="GO:0000981">
    <property type="term" value="F:DNA-binding transcription factor activity, RNA polymerase II-specific"/>
    <property type="evidence" value="ECO:0007669"/>
    <property type="project" value="TreeGrafter"/>
</dbReference>
<feature type="region of interest" description="Disordered" evidence="3">
    <location>
        <begin position="303"/>
        <end position="361"/>
    </location>
</feature>
<feature type="compositionally biased region" description="Acidic residues" evidence="3">
    <location>
        <begin position="346"/>
        <end position="361"/>
    </location>
</feature>
<feature type="compositionally biased region" description="Polar residues" evidence="3">
    <location>
        <begin position="395"/>
        <end position="408"/>
    </location>
</feature>
<feature type="compositionally biased region" description="Low complexity" evidence="3">
    <location>
        <begin position="53"/>
        <end position="68"/>
    </location>
</feature>
<accession>A0A4S4LDK5</accession>
<evidence type="ECO:0000256" key="2">
    <source>
        <dbReference type="PROSITE-ProRule" id="PRU00089"/>
    </source>
</evidence>
<comment type="caution">
    <text evidence="5">The sequence shown here is derived from an EMBL/GenBank/DDBJ whole genome shotgun (WGS) entry which is preliminary data.</text>
</comment>
<keyword evidence="1 2" id="KW-0238">DNA-binding</keyword>
<gene>
    <name evidence="5" type="ORF">EW145_g2203</name>
</gene>
<dbReference type="PANTHER" id="PTHR11829">
    <property type="entry name" value="FORKHEAD BOX PROTEIN"/>
    <property type="match status" value="1"/>
</dbReference>
<feature type="compositionally biased region" description="Polar residues" evidence="3">
    <location>
        <begin position="605"/>
        <end position="617"/>
    </location>
</feature>
<feature type="region of interest" description="Disordered" evidence="3">
    <location>
        <begin position="586"/>
        <end position="702"/>
    </location>
</feature>
<feature type="region of interest" description="Disordered" evidence="3">
    <location>
        <begin position="496"/>
        <end position="574"/>
    </location>
</feature>
<dbReference type="PROSITE" id="PS50039">
    <property type="entry name" value="FORK_HEAD_3"/>
    <property type="match status" value="1"/>
</dbReference>
<sequence length="702" mass="76697">MNAKATRSVSSSRGCRSDVASVLDTRLRVDPKVTLHPASFDGALTDDDGDGQSGSSPDAGPSSASGSSTVTSPKRRRTFRDKLDDGTNPFAPTRRDVRAPGNPPLFRRELYPGYDEAGRRIGLDHLRGQGPPHLPVGHYRQHVHEYDAARGHQLPIPAQQTVYAGEQRRVHAPQEGPVFPAHEQFTRNPHELLGIPPHLPLDLSSLRDPPPGKRPQYHHHILAKLAILSSPSQRATLQEILAKIKERFAFYRDISPSASKSFGDNIRHLLSLHRAFVRKPKPATEPGKGSYWTLDLSLDGLKRKRKRNTRGKKVASKANEKGKKRGEGNTATSPDSRQPAHWAGSDAEETEDETNEDEDDDEAAFIQEPTIPLVIQAQEPPALAASRRSRPSRPIVNSTPEVSRSNAQRLAQQGPVHLGLDLYSHIDPSLMREDMQDTGITEESQSGPTSIQRYVQHPVEYRDAHTSSIGARRERISRGMARSSPYPMTSVRVNEVVTSTETDQSPSPVDVSASPPVDGRASSSPLSMNAPVLHPHPKPFHGGCPDPGDRHSTPFHADRRYFSSESPSPFAGQTSLLPFSRHRIIHTSPLPNEPQLPPPAAPDTSCLSSGPYLNNSPHFGAQPFPSPGFGLSGSATNSNPNYSQPGFSSNGPFPSLFVNVPQAGSATEVLPPLESLVRRDGSEARATSEPFTRRQLRPRPQP</sequence>
<feature type="compositionally biased region" description="Basic and acidic residues" evidence="3">
    <location>
        <begin position="318"/>
        <end position="327"/>
    </location>
</feature>
<proteinExistence type="predicted"/>
<dbReference type="Proteomes" id="UP000308199">
    <property type="component" value="Unassembled WGS sequence"/>
</dbReference>
<feature type="region of interest" description="Disordered" evidence="3">
    <location>
        <begin position="1"/>
        <end position="108"/>
    </location>
</feature>
<feature type="DNA-binding region" description="Fork-head" evidence="2">
    <location>
        <begin position="214"/>
        <end position="308"/>
    </location>
</feature>
<dbReference type="GO" id="GO:0005634">
    <property type="term" value="C:nucleus"/>
    <property type="evidence" value="ECO:0007669"/>
    <property type="project" value="UniProtKB-SubCell"/>
</dbReference>
<reference evidence="5 6" key="1">
    <citation type="submission" date="2019-02" db="EMBL/GenBank/DDBJ databases">
        <title>Genome sequencing of the rare red list fungi Phellinidium pouzarii.</title>
        <authorList>
            <person name="Buettner E."/>
            <person name="Kellner H."/>
        </authorList>
    </citation>
    <scope>NUCLEOTIDE SEQUENCE [LARGE SCALE GENOMIC DNA]</scope>
    <source>
        <strain evidence="5 6">DSM 108285</strain>
    </source>
</reference>
<evidence type="ECO:0000259" key="4">
    <source>
        <dbReference type="PROSITE" id="PS50039"/>
    </source>
</evidence>
<evidence type="ECO:0000256" key="3">
    <source>
        <dbReference type="SAM" id="MobiDB-lite"/>
    </source>
</evidence>
<feature type="compositionally biased region" description="Pro residues" evidence="3">
    <location>
        <begin position="591"/>
        <end position="601"/>
    </location>
</feature>